<dbReference type="SUPFAM" id="SSF75304">
    <property type="entry name" value="Amidase signature (AS) enzymes"/>
    <property type="match status" value="1"/>
</dbReference>
<dbReference type="PANTHER" id="PTHR11895">
    <property type="entry name" value="TRANSAMIDASE"/>
    <property type="match status" value="1"/>
</dbReference>
<dbReference type="AlphaFoldDB" id="E6Q0K6"/>
<dbReference type="EMBL" id="CABO01000002">
    <property type="protein sequence ID" value="CBI00715.1"/>
    <property type="molecule type" value="Genomic_DNA"/>
</dbReference>
<name>E6Q0K6_9ZZZZ</name>
<accession>E6Q0K6</accession>
<dbReference type="GO" id="GO:0016787">
    <property type="term" value="F:hydrolase activity"/>
    <property type="evidence" value="ECO:0007669"/>
    <property type="project" value="UniProtKB-KW"/>
</dbReference>
<dbReference type="InterPro" id="IPR000120">
    <property type="entry name" value="Amidase"/>
</dbReference>
<organism evidence="2">
    <name type="scientific">mine drainage metagenome</name>
    <dbReference type="NCBI Taxonomy" id="410659"/>
    <lineage>
        <taxon>unclassified sequences</taxon>
        <taxon>metagenomes</taxon>
        <taxon>ecological metagenomes</taxon>
    </lineage>
</organism>
<sequence length="491" mass="52291">MSIAEFYDRADALEMARAVRAGEVTPRELLDEAIARAERVNPHLNAIAARRYDDARVDAERSGRDGSFAGVPFVAKDLGPPLAGLPMTMGSRYFARYVPTEDHEFFRRAKRTGAILFAKTTTPEFGLSPYTETALFGATRNPWDLARTPGGSSGGSAALCAAGVVPIAHGNDMGGSIRIPASCTGLFGLKPSRGRTPGVGGVIGHANIDHAISRSVRDSAAMLDALRSDEGARFLPEVARDPKPLRIAVIRGPLLGHGYSAESLEALDAAAALCASLGHSVVEDEPQGIDYAAMSYALLLLFASNTGWILGAGNPTPQHRLRGDDIEPIAAAMLAIARTIALDELTTAVVDQQKLTAAYDAFLERYDLVLTPTLAAPPVLIGELALTRFEVMQVGLLTHLRAPALIGKAARDIAGRMFDWLPSTPIFNLTGQPAMSVPLHWSAEGLPVGVQFAARRNDEATLFALAGQLERAQPWHARRPPLSSSATLLAQ</sequence>
<dbReference type="InterPro" id="IPR036928">
    <property type="entry name" value="AS_sf"/>
</dbReference>
<evidence type="ECO:0000313" key="2">
    <source>
        <dbReference type="EMBL" id="CBI00715.1"/>
    </source>
</evidence>
<comment type="caution">
    <text evidence="2">The sequence shown here is derived from an EMBL/GenBank/DDBJ whole genome shotgun (WGS) entry which is preliminary data.</text>
</comment>
<evidence type="ECO:0000259" key="1">
    <source>
        <dbReference type="Pfam" id="PF01425"/>
    </source>
</evidence>
<dbReference type="Gene3D" id="3.90.1300.10">
    <property type="entry name" value="Amidase signature (AS) domain"/>
    <property type="match status" value="1"/>
</dbReference>
<feature type="domain" description="Amidase" evidence="1">
    <location>
        <begin position="28"/>
        <end position="462"/>
    </location>
</feature>
<protein>
    <submittedName>
        <fullName evidence="2">6-aminohexanoate-cyclic-dimer hydrolase</fullName>
    </submittedName>
</protein>
<gene>
    <name evidence="2" type="ORF">CARN4_1656</name>
</gene>
<reference evidence="2" key="1">
    <citation type="submission" date="2009-10" db="EMBL/GenBank/DDBJ databases">
        <title>Diversity of trophic interactions inside an arsenic-rich microbial ecosystem.</title>
        <authorList>
            <person name="Bertin P.N."/>
            <person name="Heinrich-Salmeron A."/>
            <person name="Pelletier E."/>
            <person name="Goulhen-Chollet F."/>
            <person name="Arsene-Ploetze F."/>
            <person name="Gallien S."/>
            <person name="Calteau A."/>
            <person name="Vallenet D."/>
            <person name="Casiot C."/>
            <person name="Chane-Woon-Ming B."/>
            <person name="Giloteaux L."/>
            <person name="Barakat M."/>
            <person name="Bonnefoy V."/>
            <person name="Bruneel O."/>
            <person name="Chandler M."/>
            <person name="Cleiss J."/>
            <person name="Duran R."/>
            <person name="Elbaz-Poulichet F."/>
            <person name="Fonknechten N."/>
            <person name="Lauga B."/>
            <person name="Mornico D."/>
            <person name="Ortet P."/>
            <person name="Schaeffer C."/>
            <person name="Siguier P."/>
            <person name="Alexander Thil Smith A."/>
            <person name="Van Dorsselaer A."/>
            <person name="Weissenbach J."/>
            <person name="Medigue C."/>
            <person name="Le Paslier D."/>
        </authorList>
    </citation>
    <scope>NUCLEOTIDE SEQUENCE</scope>
</reference>
<dbReference type="PANTHER" id="PTHR11895:SF7">
    <property type="entry name" value="GLUTAMYL-TRNA(GLN) AMIDOTRANSFERASE SUBUNIT A, MITOCHONDRIAL"/>
    <property type="match status" value="1"/>
</dbReference>
<keyword evidence="2" id="KW-0378">Hydrolase</keyword>
<dbReference type="Pfam" id="PF01425">
    <property type="entry name" value="Amidase"/>
    <property type="match status" value="1"/>
</dbReference>
<dbReference type="InterPro" id="IPR023631">
    <property type="entry name" value="Amidase_dom"/>
</dbReference>
<proteinExistence type="predicted"/>